<protein>
    <submittedName>
        <fullName evidence="1">Uncharacterized protein</fullName>
    </submittedName>
</protein>
<evidence type="ECO:0000313" key="1">
    <source>
        <dbReference type="EMBL" id="EKD20286.1"/>
    </source>
</evidence>
<dbReference type="Proteomes" id="UP000006753">
    <property type="component" value="Unassembled WGS sequence"/>
</dbReference>
<dbReference type="EMBL" id="JH921429">
    <property type="protein sequence ID" value="EKD20286.1"/>
    <property type="molecule type" value="Genomic_DNA"/>
</dbReference>
<dbReference type="HOGENOM" id="CLU_2638552_0_0_1"/>
<accession>K1X547</accession>
<sequence length="77" mass="8766">MDLYQTLLPAHSTCCFRNSLPALGQWGSCREEAQVLPSKMNQRDLERYIEELKELAEVDDMDLDEYGYASDSGSEDS</sequence>
<dbReference type="InParanoid" id="K1X547"/>
<dbReference type="KEGG" id="mbe:MBM_00968"/>
<reference evidence="1 2" key="1">
    <citation type="journal article" date="2012" name="BMC Genomics">
        <title>Sequencing the genome of Marssonina brunnea reveals fungus-poplar co-evolution.</title>
        <authorList>
            <person name="Zhu S."/>
            <person name="Cao Y.-Z."/>
            <person name="Jiang C."/>
            <person name="Tan B.-Y."/>
            <person name="Wang Z."/>
            <person name="Feng S."/>
            <person name="Zhang L."/>
            <person name="Su X.-H."/>
            <person name="Brejova B."/>
            <person name="Vinar T."/>
            <person name="Xu M."/>
            <person name="Wang M.-X."/>
            <person name="Zhang S.-G."/>
            <person name="Huang M.-R."/>
            <person name="Wu R."/>
            <person name="Zhou Y."/>
        </authorList>
    </citation>
    <scope>NUCLEOTIDE SEQUENCE [LARGE SCALE GENOMIC DNA]</scope>
    <source>
        <strain evidence="1 2">MB_m1</strain>
    </source>
</reference>
<dbReference type="AlphaFoldDB" id="K1X547"/>
<organism evidence="1 2">
    <name type="scientific">Marssonina brunnea f. sp. multigermtubi (strain MB_m1)</name>
    <name type="common">Marssonina leaf spot fungus</name>
    <dbReference type="NCBI Taxonomy" id="1072389"/>
    <lineage>
        <taxon>Eukaryota</taxon>
        <taxon>Fungi</taxon>
        <taxon>Dikarya</taxon>
        <taxon>Ascomycota</taxon>
        <taxon>Pezizomycotina</taxon>
        <taxon>Leotiomycetes</taxon>
        <taxon>Helotiales</taxon>
        <taxon>Drepanopezizaceae</taxon>
        <taxon>Drepanopeziza</taxon>
    </lineage>
</organism>
<name>K1X547_MARBU</name>
<evidence type="ECO:0000313" key="2">
    <source>
        <dbReference type="Proteomes" id="UP000006753"/>
    </source>
</evidence>
<gene>
    <name evidence="1" type="ORF">MBM_00968</name>
</gene>
<proteinExistence type="predicted"/>
<keyword evidence="2" id="KW-1185">Reference proteome</keyword>